<dbReference type="Proteomes" id="UP000050509">
    <property type="component" value="Unassembled WGS sequence"/>
</dbReference>
<evidence type="ECO:0000259" key="1">
    <source>
        <dbReference type="SMART" id="SM00065"/>
    </source>
</evidence>
<dbReference type="Pfam" id="PF01590">
    <property type="entry name" value="GAF"/>
    <property type="match status" value="1"/>
</dbReference>
<evidence type="ECO:0000313" key="2">
    <source>
        <dbReference type="EMBL" id="KPV49702.1"/>
    </source>
</evidence>
<keyword evidence="3" id="KW-1185">Reference proteome</keyword>
<dbReference type="InterPro" id="IPR029016">
    <property type="entry name" value="GAF-like_dom_sf"/>
</dbReference>
<dbReference type="AlphaFoldDB" id="A0A0P9CUR0"/>
<reference evidence="2 3" key="1">
    <citation type="submission" date="2015-09" db="EMBL/GenBank/DDBJ databases">
        <title>Draft genome sequence of Kouleothrix aurantiaca JCM 19913.</title>
        <authorList>
            <person name="Hemp J."/>
        </authorList>
    </citation>
    <scope>NUCLEOTIDE SEQUENCE [LARGE SCALE GENOMIC DNA]</scope>
    <source>
        <strain evidence="2 3">COM-B</strain>
    </source>
</reference>
<dbReference type="EMBL" id="LJCR01001804">
    <property type="protein sequence ID" value="KPV49702.1"/>
    <property type="molecule type" value="Genomic_DNA"/>
</dbReference>
<feature type="domain" description="GAF" evidence="1">
    <location>
        <begin position="57"/>
        <end position="213"/>
    </location>
</feature>
<name>A0A0P9CUR0_9CHLR</name>
<dbReference type="Gene3D" id="3.30.450.40">
    <property type="match status" value="3"/>
</dbReference>
<feature type="domain" description="GAF" evidence="1">
    <location>
        <begin position="248"/>
        <end position="393"/>
    </location>
</feature>
<organism evidence="2 3">
    <name type="scientific">Kouleothrix aurantiaca</name>
    <dbReference type="NCBI Taxonomy" id="186479"/>
    <lineage>
        <taxon>Bacteria</taxon>
        <taxon>Bacillati</taxon>
        <taxon>Chloroflexota</taxon>
        <taxon>Chloroflexia</taxon>
        <taxon>Chloroflexales</taxon>
        <taxon>Roseiflexineae</taxon>
        <taxon>Roseiflexaceae</taxon>
        <taxon>Kouleothrix</taxon>
    </lineage>
</organism>
<feature type="non-terminal residue" evidence="2">
    <location>
        <position position="1"/>
    </location>
</feature>
<dbReference type="PANTHER" id="PTHR43102:SF2">
    <property type="entry name" value="GAF DOMAIN-CONTAINING PROTEIN"/>
    <property type="match status" value="1"/>
</dbReference>
<feature type="non-terminal residue" evidence="2">
    <location>
        <position position="498"/>
    </location>
</feature>
<comment type="caution">
    <text evidence="2">The sequence shown here is derived from an EMBL/GenBank/DDBJ whole genome shotgun (WGS) entry which is preliminary data.</text>
</comment>
<dbReference type="SUPFAM" id="SSF55781">
    <property type="entry name" value="GAF domain-like"/>
    <property type="match status" value="3"/>
</dbReference>
<accession>A0A0P9CUR0</accession>
<gene>
    <name evidence="2" type="ORF">SE17_31115</name>
</gene>
<proteinExistence type="predicted"/>
<sequence length="498" mass="55069">SYAPEAFSTRDEQFLVDASRQVALHVQNVHLQNERERRIRELDALGQVSQLVSASYDLEEMLDQVYQHLLALTGASVFYFVVCDPETHIITHSAYIDRGKRVPDTWVGKQPVEGSLTRWVVQNRRPLLLDNLIAQRDELLAQGIAANLFTPDNNTRAWVGVPLIAKEGQPIGVISVQDYRPGQYDQHTVELLAQVASHLSLGIQKVRLFEERERPLAENARLFAAEQNARRTADTLREVARVISASFDASEVPHLILRELRHVIPYDTASILLIEGEHFRLAQENTPSASEPPTRLLFRVDELNAAALVVQRREPLVIGDTHATPTWSPIADRVPLRSWLGVPLLIGQDAVGVISVQSYAPNVYGETDLDLLQRFGNVVGVALENVGLALRQQELSQIVADSAAARSAELEVLTALAAEMVLQRPLPEFLGHALELLLPLFGVKAGNVRRYDAERNALVLLAQRGLPAADARAVASVPVSSSNIGSIVRENRPIVIQS</sequence>
<protein>
    <recommendedName>
        <fullName evidence="1">GAF domain-containing protein</fullName>
    </recommendedName>
</protein>
<dbReference type="Pfam" id="PF13185">
    <property type="entry name" value="GAF_2"/>
    <property type="match status" value="1"/>
</dbReference>
<dbReference type="SMART" id="SM00065">
    <property type="entry name" value="GAF"/>
    <property type="match status" value="2"/>
</dbReference>
<evidence type="ECO:0000313" key="3">
    <source>
        <dbReference type="Proteomes" id="UP000050509"/>
    </source>
</evidence>
<dbReference type="InterPro" id="IPR003018">
    <property type="entry name" value="GAF"/>
</dbReference>
<dbReference type="PANTHER" id="PTHR43102">
    <property type="entry name" value="SLR1143 PROTEIN"/>
    <property type="match status" value="1"/>
</dbReference>